<dbReference type="PANTHER" id="PTHR43297:SF2">
    <property type="entry name" value="DIPEPTIDE TRANSPORT ATP-BINDING PROTEIN DPPD"/>
    <property type="match status" value="1"/>
</dbReference>
<reference evidence="9 10" key="1">
    <citation type="submission" date="2006-04" db="EMBL/GenBank/DDBJ databases">
        <authorList>
            <person name="Nierman W.C."/>
        </authorList>
    </citation>
    <scope>NUCLEOTIDE SEQUENCE [LARGE SCALE GENOMIC DNA]</scope>
    <source>
        <strain evidence="9 10">DW4/3-1</strain>
    </source>
</reference>
<evidence type="ECO:0000256" key="5">
    <source>
        <dbReference type="ARBA" id="ARBA00022741"/>
    </source>
</evidence>
<dbReference type="GO" id="GO:0016887">
    <property type="term" value="F:ATP hydrolysis activity"/>
    <property type="evidence" value="ECO:0007669"/>
    <property type="project" value="InterPro"/>
</dbReference>
<dbReference type="PROSITE" id="PS00211">
    <property type="entry name" value="ABC_TRANSPORTER_1"/>
    <property type="match status" value="1"/>
</dbReference>
<name>Q08YM2_STIAD</name>
<dbReference type="InterPro" id="IPR003439">
    <property type="entry name" value="ABC_transporter-like_ATP-bd"/>
</dbReference>
<evidence type="ECO:0000256" key="4">
    <source>
        <dbReference type="ARBA" id="ARBA00022475"/>
    </source>
</evidence>
<dbReference type="GO" id="GO:0005524">
    <property type="term" value="F:ATP binding"/>
    <property type="evidence" value="ECO:0007669"/>
    <property type="project" value="UniProtKB-KW"/>
</dbReference>
<keyword evidence="7" id="KW-0472">Membrane</keyword>
<dbReference type="Pfam" id="PF08352">
    <property type="entry name" value="oligo_HPY"/>
    <property type="match status" value="1"/>
</dbReference>
<dbReference type="Gene3D" id="3.40.50.300">
    <property type="entry name" value="P-loop containing nucleotide triphosphate hydrolases"/>
    <property type="match status" value="1"/>
</dbReference>
<gene>
    <name evidence="9" type="ORF">STIAU_7521</name>
</gene>
<sequence>MSWSGSKRPDGLFSRSEPLSMPEPLLEVRGLKTRFSVEGGAVMAVDGVSFAIPAGGTLGVVGESGCGKSVTALSVMRLVPDPPGQVVGGEIRFQGRNLLALSEEEMRRVRGNHLAMVFQEPMTSLNPVYRVGEQIGEPLRLHQGLDRKRARLRAVEMLRQVGIPAPEQRVDAYPHQLSGGMRQRVMIAMALACGPQLLIADEPTTALDVTIQAQILDLLKRLQAERGMAVMLITHDLGVVAESCDAVVVMYAGRVVEQAPVKALFARPAHPYTAGLLRSIPSFQEVEAGGERKRLRAIPGMVPSLRRLPGGCRFRERCDRALEVCAQVDPLLELKREGQSAACHNPVPAP</sequence>
<dbReference type="PROSITE" id="PS50893">
    <property type="entry name" value="ABC_TRANSPORTER_2"/>
    <property type="match status" value="1"/>
</dbReference>
<accession>Q08YM2</accession>
<dbReference type="GO" id="GO:0005886">
    <property type="term" value="C:plasma membrane"/>
    <property type="evidence" value="ECO:0007669"/>
    <property type="project" value="UniProtKB-SubCell"/>
</dbReference>
<dbReference type="FunFam" id="3.40.50.300:FF:000016">
    <property type="entry name" value="Oligopeptide ABC transporter ATP-binding component"/>
    <property type="match status" value="1"/>
</dbReference>
<comment type="caution">
    <text evidence="9">The sequence shown here is derived from an EMBL/GenBank/DDBJ whole genome shotgun (WGS) entry which is preliminary data.</text>
</comment>
<proteinExistence type="inferred from homology"/>
<dbReference type="SUPFAM" id="SSF52540">
    <property type="entry name" value="P-loop containing nucleoside triphosphate hydrolases"/>
    <property type="match status" value="1"/>
</dbReference>
<dbReference type="InterPro" id="IPR017871">
    <property type="entry name" value="ABC_transporter-like_CS"/>
</dbReference>
<keyword evidence="3" id="KW-0813">Transport</keyword>
<keyword evidence="4" id="KW-1003">Cell membrane</keyword>
<evidence type="ECO:0000256" key="1">
    <source>
        <dbReference type="ARBA" id="ARBA00004417"/>
    </source>
</evidence>
<protein>
    <submittedName>
        <fullName evidence="9">Oligopeptide ABC transporter ATP-binding protein</fullName>
    </submittedName>
</protein>
<dbReference type="NCBIfam" id="TIGR01727">
    <property type="entry name" value="oligo_HPY"/>
    <property type="match status" value="1"/>
</dbReference>
<dbReference type="PATRIC" id="fig|378806.16.peg.4679"/>
<evidence type="ECO:0000313" key="9">
    <source>
        <dbReference type="EMBL" id="EAU65583.1"/>
    </source>
</evidence>
<evidence type="ECO:0000256" key="2">
    <source>
        <dbReference type="ARBA" id="ARBA00005417"/>
    </source>
</evidence>
<keyword evidence="6 9" id="KW-0067">ATP-binding</keyword>
<dbReference type="AlphaFoldDB" id="Q08YM2"/>
<dbReference type="EMBL" id="AAMD01000077">
    <property type="protein sequence ID" value="EAU65583.1"/>
    <property type="molecule type" value="Genomic_DNA"/>
</dbReference>
<dbReference type="Pfam" id="PF00005">
    <property type="entry name" value="ABC_tran"/>
    <property type="match status" value="1"/>
</dbReference>
<dbReference type="InterPro" id="IPR050388">
    <property type="entry name" value="ABC_Ni/Peptide_Import"/>
</dbReference>
<feature type="domain" description="ABC transporter" evidence="8">
    <location>
        <begin position="28"/>
        <end position="277"/>
    </location>
</feature>
<dbReference type="SMART" id="SM00382">
    <property type="entry name" value="AAA"/>
    <property type="match status" value="1"/>
</dbReference>
<dbReference type="InterPro" id="IPR003593">
    <property type="entry name" value="AAA+_ATPase"/>
</dbReference>
<comment type="subcellular location">
    <subcellularLocation>
        <location evidence="1">Cell inner membrane</location>
        <topology evidence="1">Peripheral membrane protein</topology>
    </subcellularLocation>
</comment>
<organism evidence="9 10">
    <name type="scientific">Stigmatella aurantiaca (strain DW4/3-1)</name>
    <dbReference type="NCBI Taxonomy" id="378806"/>
    <lineage>
        <taxon>Bacteria</taxon>
        <taxon>Pseudomonadati</taxon>
        <taxon>Myxococcota</taxon>
        <taxon>Myxococcia</taxon>
        <taxon>Myxococcales</taxon>
        <taxon>Cystobacterineae</taxon>
        <taxon>Archangiaceae</taxon>
        <taxon>Stigmatella</taxon>
    </lineage>
</organism>
<dbReference type="CDD" id="cd03257">
    <property type="entry name" value="ABC_NikE_OppD_transporters"/>
    <property type="match status" value="1"/>
</dbReference>
<comment type="similarity">
    <text evidence="2">Belongs to the ABC transporter superfamily.</text>
</comment>
<evidence type="ECO:0000259" key="8">
    <source>
        <dbReference type="PROSITE" id="PS50893"/>
    </source>
</evidence>
<dbReference type="PANTHER" id="PTHR43297">
    <property type="entry name" value="OLIGOPEPTIDE TRANSPORT ATP-BINDING PROTEIN APPD"/>
    <property type="match status" value="1"/>
</dbReference>
<evidence type="ECO:0000256" key="6">
    <source>
        <dbReference type="ARBA" id="ARBA00022840"/>
    </source>
</evidence>
<dbReference type="InterPro" id="IPR013563">
    <property type="entry name" value="Oligopep_ABC_C"/>
</dbReference>
<dbReference type="GO" id="GO:0015833">
    <property type="term" value="P:peptide transport"/>
    <property type="evidence" value="ECO:0007669"/>
    <property type="project" value="InterPro"/>
</dbReference>
<evidence type="ECO:0000313" key="10">
    <source>
        <dbReference type="Proteomes" id="UP000032702"/>
    </source>
</evidence>
<dbReference type="Proteomes" id="UP000032702">
    <property type="component" value="Unassembled WGS sequence"/>
</dbReference>
<evidence type="ECO:0000256" key="7">
    <source>
        <dbReference type="ARBA" id="ARBA00023136"/>
    </source>
</evidence>
<keyword evidence="5" id="KW-0547">Nucleotide-binding</keyword>
<dbReference type="InterPro" id="IPR027417">
    <property type="entry name" value="P-loop_NTPase"/>
</dbReference>
<evidence type="ECO:0000256" key="3">
    <source>
        <dbReference type="ARBA" id="ARBA00022448"/>
    </source>
</evidence>